<gene>
    <name evidence="2" type="ORF">CC1G_10794</name>
</gene>
<reference evidence="2 3" key="1">
    <citation type="journal article" date="2010" name="Proc. Natl. Acad. Sci. U.S.A.">
        <title>Insights into evolution of multicellular fungi from the assembled chromosomes of the mushroom Coprinopsis cinerea (Coprinus cinereus).</title>
        <authorList>
            <person name="Stajich J.E."/>
            <person name="Wilke S.K."/>
            <person name="Ahren D."/>
            <person name="Au C.H."/>
            <person name="Birren B.W."/>
            <person name="Borodovsky M."/>
            <person name="Burns C."/>
            <person name="Canback B."/>
            <person name="Casselton L.A."/>
            <person name="Cheng C.K."/>
            <person name="Deng J."/>
            <person name="Dietrich F.S."/>
            <person name="Fargo D.C."/>
            <person name="Farman M.L."/>
            <person name="Gathman A.C."/>
            <person name="Goldberg J."/>
            <person name="Guigo R."/>
            <person name="Hoegger P.J."/>
            <person name="Hooker J.B."/>
            <person name="Huggins A."/>
            <person name="James T.Y."/>
            <person name="Kamada T."/>
            <person name="Kilaru S."/>
            <person name="Kodira C."/>
            <person name="Kues U."/>
            <person name="Kupfer D."/>
            <person name="Kwan H.S."/>
            <person name="Lomsadze A."/>
            <person name="Li W."/>
            <person name="Lilly W.W."/>
            <person name="Ma L.J."/>
            <person name="Mackey A.J."/>
            <person name="Manning G."/>
            <person name="Martin F."/>
            <person name="Muraguchi H."/>
            <person name="Natvig D.O."/>
            <person name="Palmerini H."/>
            <person name="Ramesh M.A."/>
            <person name="Rehmeyer C.J."/>
            <person name="Roe B.A."/>
            <person name="Shenoy N."/>
            <person name="Stanke M."/>
            <person name="Ter-Hovhannisyan V."/>
            <person name="Tunlid A."/>
            <person name="Velagapudi R."/>
            <person name="Vision T.J."/>
            <person name="Zeng Q."/>
            <person name="Zolan M.E."/>
            <person name="Pukkila P.J."/>
        </authorList>
    </citation>
    <scope>NUCLEOTIDE SEQUENCE [LARGE SCALE GENOMIC DNA]</scope>
    <source>
        <strain evidence="3">Okayama-7 / 130 / ATCC MYA-4618 / FGSC 9003</strain>
    </source>
</reference>
<protein>
    <submittedName>
        <fullName evidence="2">ABC transporter</fullName>
    </submittedName>
</protein>
<dbReference type="AlphaFoldDB" id="A8NMI0"/>
<organism evidence="2 3">
    <name type="scientific">Coprinopsis cinerea (strain Okayama-7 / 130 / ATCC MYA-4618 / FGSC 9003)</name>
    <name type="common">Inky cap fungus</name>
    <name type="synonym">Hormographiella aspergillata</name>
    <dbReference type="NCBI Taxonomy" id="240176"/>
    <lineage>
        <taxon>Eukaryota</taxon>
        <taxon>Fungi</taxon>
        <taxon>Dikarya</taxon>
        <taxon>Basidiomycota</taxon>
        <taxon>Agaricomycotina</taxon>
        <taxon>Agaricomycetes</taxon>
        <taxon>Agaricomycetidae</taxon>
        <taxon>Agaricales</taxon>
        <taxon>Agaricineae</taxon>
        <taxon>Psathyrellaceae</taxon>
        <taxon>Coprinopsis</taxon>
    </lineage>
</organism>
<accession>A8NMI0</accession>
<evidence type="ECO:0000313" key="3">
    <source>
        <dbReference type="Proteomes" id="UP000001861"/>
    </source>
</evidence>
<dbReference type="OrthoDB" id="6500128at2759"/>
<dbReference type="PANTHER" id="PTHR24221:SF654">
    <property type="entry name" value="ATP-BINDING CASSETTE SUB-FAMILY B MEMBER 6"/>
    <property type="match status" value="1"/>
</dbReference>
<keyword evidence="3" id="KW-1185">Reference proteome</keyword>
<comment type="caution">
    <text evidence="2">The sequence shown here is derived from an EMBL/GenBank/DDBJ whole genome shotgun (WGS) entry which is preliminary data.</text>
</comment>
<evidence type="ECO:0000259" key="1">
    <source>
        <dbReference type="Pfam" id="PF00005"/>
    </source>
</evidence>
<dbReference type="OMA" id="EGMAINI"/>
<dbReference type="eggNOG" id="KOG0055">
    <property type="taxonomic scope" value="Eukaryota"/>
</dbReference>
<dbReference type="PANTHER" id="PTHR24221">
    <property type="entry name" value="ATP-BINDING CASSETTE SUB-FAMILY B"/>
    <property type="match status" value="1"/>
</dbReference>
<name>A8NMI0_COPC7</name>
<dbReference type="GO" id="GO:0005524">
    <property type="term" value="F:ATP binding"/>
    <property type="evidence" value="ECO:0007669"/>
    <property type="project" value="InterPro"/>
</dbReference>
<dbReference type="VEuPathDB" id="FungiDB:CC1G_10794"/>
<dbReference type="EMBL" id="AACS02000012">
    <property type="protein sequence ID" value="EAU86903.2"/>
    <property type="molecule type" value="Genomic_DNA"/>
</dbReference>
<dbReference type="HOGENOM" id="CLU_613954_0_0_1"/>
<dbReference type="Proteomes" id="UP000001861">
    <property type="component" value="Unassembled WGS sequence"/>
</dbReference>
<dbReference type="Gene3D" id="3.40.50.300">
    <property type="entry name" value="P-loop containing nucleotide triphosphate hydrolases"/>
    <property type="match status" value="1"/>
</dbReference>
<dbReference type="SUPFAM" id="SSF52540">
    <property type="entry name" value="P-loop containing nucleoside triphosphate hydrolases"/>
    <property type="match status" value="1"/>
</dbReference>
<dbReference type="Pfam" id="PF00005">
    <property type="entry name" value="ABC_tran"/>
    <property type="match status" value="1"/>
</dbReference>
<dbReference type="InterPro" id="IPR003439">
    <property type="entry name" value="ABC_transporter-like_ATP-bd"/>
</dbReference>
<dbReference type="KEGG" id="cci:CC1G_10794"/>
<proteinExistence type="predicted"/>
<dbReference type="GeneID" id="6011439"/>
<evidence type="ECO:0000313" key="2">
    <source>
        <dbReference type="EMBL" id="EAU86903.2"/>
    </source>
</evidence>
<dbReference type="InterPro" id="IPR039421">
    <property type="entry name" value="Type_1_exporter"/>
</dbReference>
<dbReference type="GO" id="GO:0016887">
    <property type="term" value="F:ATP hydrolysis activity"/>
    <property type="evidence" value="ECO:0007669"/>
    <property type="project" value="InterPro"/>
</dbReference>
<feature type="domain" description="ABC transporter" evidence="1">
    <location>
        <begin position="262"/>
        <end position="428"/>
    </location>
</feature>
<dbReference type="GO" id="GO:0042626">
    <property type="term" value="F:ATPase-coupled transmembrane transporter activity"/>
    <property type="evidence" value="ECO:0007669"/>
    <property type="project" value="TreeGrafter"/>
</dbReference>
<dbReference type="InParanoid" id="A8NMI0"/>
<sequence length="446" mass="48648">MVPLASRGPAGIRRKLSEKVTLHYELGILEANLSPDTYTDTAPDISGSAAWGAFEEVNTYAIGMVSAFSQLAVTMRSIDSSHGPALLLLSLGRPLIKEMFARSLWEKVCLVWINNAVYLRTKAIEALGTASYRQDVICGDLKDWIISEIQDGKEKLGDWRDAICLLMSLSNPRSLSVATMAILQSSLSALRANISKILENGETVGEALALLISLHHRLDEAAAKPEPSLSYPPYASGESGMKFELRNLSYSYPGKENSVKALDNLDLTIPGGSVVVVVGANGSGKSTLIRILSCLSAPTSGEFLIDDHPAKDYNLGHLRQASVILSQDSRLYPLSLAENIGLGHVALKEDMDLIKEAAEKGGAAEFISKLDRGYETNLRPLQFSSVLAYNLPEDDSHPINIKQRRVFQRTNISGGEYQRIIAARSFMRLRSGKIKFIAVDELRPGC</sequence>
<dbReference type="RefSeq" id="XP_001834920.2">
    <property type="nucleotide sequence ID" value="XM_001834868.2"/>
</dbReference>
<dbReference type="InterPro" id="IPR027417">
    <property type="entry name" value="P-loop_NTPase"/>
</dbReference>